<evidence type="ECO:0000313" key="2">
    <source>
        <dbReference type="Proteomes" id="UP001153678"/>
    </source>
</evidence>
<dbReference type="OrthoDB" id="2437525at2759"/>
<name>A0A9W4WNJ3_9GLOM</name>
<accession>A0A9W4WNJ3</accession>
<reference evidence="1" key="1">
    <citation type="submission" date="2022-08" db="EMBL/GenBank/DDBJ databases">
        <authorList>
            <person name="Kallberg Y."/>
            <person name="Tangrot J."/>
            <person name="Rosling A."/>
        </authorList>
    </citation>
    <scope>NUCLEOTIDE SEQUENCE</scope>
    <source>
        <strain evidence="1">Wild A</strain>
    </source>
</reference>
<sequence>MDRFSYKGCINITINENLTLSDIEMHVLHPIRADVSISPEIKLFISENIDLLPHEIYKRLVVERGLDLNIRQKQIYFCPNVLGWLTSLWDVLQNSQFKIREIGVDATLWKFMNKHLHQHPLIPPIDGQFLSLNSI</sequence>
<organism evidence="1 2">
    <name type="scientific">Funneliformis geosporum</name>
    <dbReference type="NCBI Taxonomy" id="1117311"/>
    <lineage>
        <taxon>Eukaryota</taxon>
        <taxon>Fungi</taxon>
        <taxon>Fungi incertae sedis</taxon>
        <taxon>Mucoromycota</taxon>
        <taxon>Glomeromycotina</taxon>
        <taxon>Glomeromycetes</taxon>
        <taxon>Glomerales</taxon>
        <taxon>Glomeraceae</taxon>
        <taxon>Funneliformis</taxon>
    </lineage>
</organism>
<keyword evidence="2" id="KW-1185">Reference proteome</keyword>
<protein>
    <submittedName>
        <fullName evidence="1">5833_t:CDS:1</fullName>
    </submittedName>
</protein>
<gene>
    <name evidence="1" type="ORF">FWILDA_LOCUS6784</name>
</gene>
<dbReference type="EMBL" id="CAMKVN010001263">
    <property type="protein sequence ID" value="CAI2174819.1"/>
    <property type="molecule type" value="Genomic_DNA"/>
</dbReference>
<proteinExistence type="predicted"/>
<evidence type="ECO:0000313" key="1">
    <source>
        <dbReference type="EMBL" id="CAI2174819.1"/>
    </source>
</evidence>
<comment type="caution">
    <text evidence="1">The sequence shown here is derived from an EMBL/GenBank/DDBJ whole genome shotgun (WGS) entry which is preliminary data.</text>
</comment>
<dbReference type="AlphaFoldDB" id="A0A9W4WNJ3"/>
<dbReference type="Proteomes" id="UP001153678">
    <property type="component" value="Unassembled WGS sequence"/>
</dbReference>